<feature type="domain" description="CBS" evidence="12">
    <location>
        <begin position="221"/>
        <end position="281"/>
    </location>
</feature>
<feature type="transmembrane region" description="Helical" evidence="11">
    <location>
        <begin position="103"/>
        <end position="123"/>
    </location>
</feature>
<feature type="transmembrane region" description="Helical" evidence="11">
    <location>
        <begin position="135"/>
        <end position="154"/>
    </location>
</feature>
<evidence type="ECO:0000256" key="7">
    <source>
        <dbReference type="ARBA" id="ARBA00023122"/>
    </source>
</evidence>
<dbReference type="EMBL" id="JADKPV010000007">
    <property type="protein sequence ID" value="MBF4501976.1"/>
    <property type="molecule type" value="Genomic_DNA"/>
</dbReference>
<evidence type="ECO:0000256" key="11">
    <source>
        <dbReference type="SAM" id="Phobius"/>
    </source>
</evidence>
<comment type="similarity">
    <text evidence="2">Belongs to the UPF0053 family.</text>
</comment>
<dbReference type="InterPro" id="IPR005170">
    <property type="entry name" value="Transptr-assoc_dom"/>
</dbReference>
<proteinExistence type="inferred from homology"/>
<evidence type="ECO:0000256" key="8">
    <source>
        <dbReference type="ARBA" id="ARBA00023136"/>
    </source>
</evidence>
<dbReference type="Pfam" id="PF00571">
    <property type="entry name" value="CBS"/>
    <property type="match status" value="2"/>
</dbReference>
<accession>A0A8J7G805</accession>
<dbReference type="RefSeq" id="WP_194563464.1">
    <property type="nucleotide sequence ID" value="NZ_JADKPV010000007.1"/>
</dbReference>
<evidence type="ECO:0000256" key="5">
    <source>
        <dbReference type="ARBA" id="ARBA00022737"/>
    </source>
</evidence>
<evidence type="ECO:0000256" key="9">
    <source>
        <dbReference type="PROSITE-ProRule" id="PRU00703"/>
    </source>
</evidence>
<dbReference type="PANTHER" id="PTHR43099:SF2">
    <property type="entry name" value="UPF0053 PROTEIN YRKA"/>
    <property type="match status" value="1"/>
</dbReference>
<dbReference type="Gene3D" id="3.30.465.10">
    <property type="match status" value="1"/>
</dbReference>
<dbReference type="SUPFAM" id="SSF56176">
    <property type="entry name" value="FAD-binding/transporter-associated domain-like"/>
    <property type="match status" value="1"/>
</dbReference>
<evidence type="ECO:0000256" key="10">
    <source>
        <dbReference type="PROSITE-ProRule" id="PRU01193"/>
    </source>
</evidence>
<protein>
    <submittedName>
        <fullName evidence="14">HlyC/CorC family transporter</fullName>
    </submittedName>
</protein>
<name>A0A8J7G805_9BACL</name>
<feature type="domain" description="CBS" evidence="12">
    <location>
        <begin position="288"/>
        <end position="345"/>
    </location>
</feature>
<dbReference type="Pfam" id="PF03471">
    <property type="entry name" value="CorC_HlyC"/>
    <property type="match status" value="1"/>
</dbReference>
<dbReference type="PANTHER" id="PTHR43099">
    <property type="entry name" value="UPF0053 PROTEIN YRKA"/>
    <property type="match status" value="1"/>
</dbReference>
<dbReference type="SMART" id="SM01091">
    <property type="entry name" value="CorC_HlyC"/>
    <property type="match status" value="1"/>
</dbReference>
<dbReference type="Proteomes" id="UP000622653">
    <property type="component" value="Unassembled WGS sequence"/>
</dbReference>
<evidence type="ECO:0000256" key="2">
    <source>
        <dbReference type="ARBA" id="ARBA00006337"/>
    </source>
</evidence>
<sequence>MDIPIRLTAFAVLIILTAFFVAAEFAIVKVRSTRLEQLIDEGNQKAVIAKKITDQLDEYLSACQLGITMTALGLGMLGEPTVRQLLVPLFERLQLSSSTETTLSFIIAFSVVTFAHVVIGELAPKSIAIQKAEQITLLFAKPLRLFYLLMYPLIKMLNGSARLLVKAFGFNSMNDQEKSHTEEELRMILSDSYKSGEINQAEYKFVNKIFEFDDRIAKEIMTPRTEMMTIDHTFTLSDVFEVIGVEQFTRYPVIEGDKDNVIGLVNIKHLLSAYIKDPTTGDHCVTEYMQPIIHAIETMPIGDLLLKIQRERIHMSILVDEYGGTSGLVTIEDILEEIVGEIQDEFDVHEVPEIRKITDSHYIFDSKVLLDVVNDILNIQIENEDIDTIGGWFMSQHFEAAPNEKIIEQQYVFSALEVEGHHISFVEAKKIQEMIPTSVE</sequence>
<dbReference type="Gene3D" id="3.10.580.10">
    <property type="entry name" value="CBS-domain"/>
    <property type="match status" value="1"/>
</dbReference>
<dbReference type="SUPFAM" id="SSF54631">
    <property type="entry name" value="CBS-domain pair"/>
    <property type="match status" value="1"/>
</dbReference>
<evidence type="ECO:0000256" key="6">
    <source>
        <dbReference type="ARBA" id="ARBA00022989"/>
    </source>
</evidence>
<feature type="transmembrane region" description="Helical" evidence="11">
    <location>
        <begin position="6"/>
        <end position="28"/>
    </location>
</feature>
<evidence type="ECO:0000313" key="15">
    <source>
        <dbReference type="Proteomes" id="UP000622653"/>
    </source>
</evidence>
<dbReference type="AlphaFoldDB" id="A0A8J7G805"/>
<dbReference type="GO" id="GO:0005886">
    <property type="term" value="C:plasma membrane"/>
    <property type="evidence" value="ECO:0007669"/>
    <property type="project" value="UniProtKB-SubCell"/>
</dbReference>
<evidence type="ECO:0000256" key="3">
    <source>
        <dbReference type="ARBA" id="ARBA00022475"/>
    </source>
</evidence>
<keyword evidence="7 9" id="KW-0129">CBS domain</keyword>
<dbReference type="CDD" id="cd04590">
    <property type="entry name" value="CBS_pair_CorC_HlyC_assoc"/>
    <property type="match status" value="1"/>
</dbReference>
<keyword evidence="15" id="KW-1185">Reference proteome</keyword>
<feature type="domain" description="CNNM transmembrane" evidence="13">
    <location>
        <begin position="1"/>
        <end position="202"/>
    </location>
</feature>
<evidence type="ECO:0000256" key="1">
    <source>
        <dbReference type="ARBA" id="ARBA00004651"/>
    </source>
</evidence>
<dbReference type="InterPro" id="IPR016169">
    <property type="entry name" value="FAD-bd_PCMH_sub2"/>
</dbReference>
<keyword evidence="8 10" id="KW-0472">Membrane</keyword>
<keyword evidence="3" id="KW-1003">Cell membrane</keyword>
<dbReference type="InterPro" id="IPR046342">
    <property type="entry name" value="CBS_dom_sf"/>
</dbReference>
<organism evidence="14 15">
    <name type="scientific">Savagea serpentis</name>
    <dbReference type="NCBI Taxonomy" id="2785297"/>
    <lineage>
        <taxon>Bacteria</taxon>
        <taxon>Bacillati</taxon>
        <taxon>Bacillota</taxon>
        <taxon>Bacilli</taxon>
        <taxon>Bacillales</taxon>
        <taxon>Caryophanaceae</taxon>
        <taxon>Savagea</taxon>
    </lineage>
</organism>
<evidence type="ECO:0000256" key="4">
    <source>
        <dbReference type="ARBA" id="ARBA00022692"/>
    </source>
</evidence>
<keyword evidence="5" id="KW-0677">Repeat</keyword>
<dbReference type="GO" id="GO:0050660">
    <property type="term" value="F:flavin adenine dinucleotide binding"/>
    <property type="evidence" value="ECO:0007669"/>
    <property type="project" value="InterPro"/>
</dbReference>
<keyword evidence="6 10" id="KW-1133">Transmembrane helix</keyword>
<dbReference type="InterPro" id="IPR000644">
    <property type="entry name" value="CBS_dom"/>
</dbReference>
<evidence type="ECO:0000259" key="13">
    <source>
        <dbReference type="PROSITE" id="PS51846"/>
    </source>
</evidence>
<dbReference type="Pfam" id="PF01595">
    <property type="entry name" value="CNNM"/>
    <property type="match status" value="1"/>
</dbReference>
<comment type="subcellular location">
    <subcellularLocation>
        <location evidence="1">Cell membrane</location>
        <topology evidence="1">Multi-pass membrane protein</topology>
    </subcellularLocation>
</comment>
<comment type="caution">
    <text evidence="14">The sequence shown here is derived from an EMBL/GenBank/DDBJ whole genome shotgun (WGS) entry which is preliminary data.</text>
</comment>
<keyword evidence="4 10" id="KW-0812">Transmembrane</keyword>
<dbReference type="InterPro" id="IPR051676">
    <property type="entry name" value="UPF0053_domain"/>
</dbReference>
<evidence type="ECO:0000259" key="12">
    <source>
        <dbReference type="PROSITE" id="PS51371"/>
    </source>
</evidence>
<reference evidence="14" key="1">
    <citation type="submission" date="2020-11" db="EMBL/GenBank/DDBJ databases">
        <title>Multidrug resistant novel bacterium Savagea serpentis sp. nov., isolated from the scats of a vine snake (Ahaetulla nasuta).</title>
        <authorList>
            <person name="Venkata Ramana V."/>
            <person name="Vikas Patil S."/>
            <person name="Yogita Lugani V."/>
        </authorList>
    </citation>
    <scope>NUCLEOTIDE SEQUENCE</scope>
    <source>
        <strain evidence="14">SN6</strain>
    </source>
</reference>
<dbReference type="InterPro" id="IPR002550">
    <property type="entry name" value="CNNM"/>
</dbReference>
<dbReference type="InterPro" id="IPR036318">
    <property type="entry name" value="FAD-bd_PCMH-like_sf"/>
</dbReference>
<dbReference type="FunFam" id="3.10.580.10:FF:000002">
    <property type="entry name" value="Magnesium/cobalt efflux protein CorC"/>
    <property type="match status" value="1"/>
</dbReference>
<dbReference type="InterPro" id="IPR044751">
    <property type="entry name" value="Ion_transp-like_CBS"/>
</dbReference>
<gene>
    <name evidence="14" type="ORF">IRY55_11470</name>
</gene>
<dbReference type="PROSITE" id="PS51846">
    <property type="entry name" value="CNNM"/>
    <property type="match status" value="1"/>
</dbReference>
<dbReference type="PROSITE" id="PS51371">
    <property type="entry name" value="CBS"/>
    <property type="match status" value="2"/>
</dbReference>
<evidence type="ECO:0000313" key="14">
    <source>
        <dbReference type="EMBL" id="MBF4501976.1"/>
    </source>
</evidence>
<feature type="transmembrane region" description="Helical" evidence="11">
    <location>
        <begin position="59"/>
        <end position="78"/>
    </location>
</feature>